<feature type="region of interest" description="Disordered" evidence="1">
    <location>
        <begin position="68"/>
        <end position="87"/>
    </location>
</feature>
<keyword evidence="3" id="KW-1185">Reference proteome</keyword>
<proteinExistence type="predicted"/>
<accession>A0A917PDP9</accession>
<reference evidence="2" key="2">
    <citation type="submission" date="2020-09" db="EMBL/GenBank/DDBJ databases">
        <authorList>
            <person name="Sun Q."/>
            <person name="Ohkuma M."/>
        </authorList>
    </citation>
    <scope>NUCLEOTIDE SEQUENCE</scope>
    <source>
        <strain evidence="2">JCM 3086</strain>
    </source>
</reference>
<sequence>MSAAVPIGCLAGGQQNRHGAGDHAVVETHENRAGAGPDRRRTSRSPPHADLPGNTQRADSAKEFALTGCRSGERLRTKQGAENADHGRNVHVLMGVDTEHHGGGIGGGLRAAAVVRHAEDGMAVAGPAGRSGL</sequence>
<feature type="region of interest" description="Disordered" evidence="1">
    <location>
        <begin position="1"/>
        <end position="60"/>
    </location>
</feature>
<dbReference type="Proteomes" id="UP000657574">
    <property type="component" value="Unassembled WGS sequence"/>
</dbReference>
<reference evidence="2" key="1">
    <citation type="journal article" date="2014" name="Int. J. Syst. Evol. Microbiol.">
        <title>Complete genome sequence of Corynebacterium casei LMG S-19264T (=DSM 44701T), isolated from a smear-ripened cheese.</title>
        <authorList>
            <consortium name="US DOE Joint Genome Institute (JGI-PGF)"/>
            <person name="Walter F."/>
            <person name="Albersmeier A."/>
            <person name="Kalinowski J."/>
            <person name="Ruckert C."/>
        </authorList>
    </citation>
    <scope>NUCLEOTIDE SEQUENCE</scope>
    <source>
        <strain evidence="2">JCM 3086</strain>
    </source>
</reference>
<evidence type="ECO:0000256" key="1">
    <source>
        <dbReference type="SAM" id="MobiDB-lite"/>
    </source>
</evidence>
<feature type="compositionally biased region" description="Basic and acidic residues" evidence="1">
    <location>
        <begin position="19"/>
        <end position="40"/>
    </location>
</feature>
<comment type="caution">
    <text evidence="2">The sequence shown here is derived from an EMBL/GenBank/DDBJ whole genome shotgun (WGS) entry which is preliminary data.</text>
</comment>
<dbReference type="EMBL" id="BMQA01000143">
    <property type="protein sequence ID" value="GGJ72202.1"/>
    <property type="molecule type" value="Genomic_DNA"/>
</dbReference>
<dbReference type="AlphaFoldDB" id="A0A917PDP9"/>
<evidence type="ECO:0000313" key="2">
    <source>
        <dbReference type="EMBL" id="GGJ72202.1"/>
    </source>
</evidence>
<name>A0A917PDP9_9ACTN</name>
<protein>
    <submittedName>
        <fullName evidence="2">Uncharacterized protein</fullName>
    </submittedName>
</protein>
<evidence type="ECO:0000313" key="3">
    <source>
        <dbReference type="Proteomes" id="UP000657574"/>
    </source>
</evidence>
<gene>
    <name evidence="2" type="ORF">GCM10010121_098470</name>
</gene>
<organism evidence="2 3">
    <name type="scientific">Streptomyces brasiliensis</name>
    <dbReference type="NCBI Taxonomy" id="1954"/>
    <lineage>
        <taxon>Bacteria</taxon>
        <taxon>Bacillati</taxon>
        <taxon>Actinomycetota</taxon>
        <taxon>Actinomycetes</taxon>
        <taxon>Kitasatosporales</taxon>
        <taxon>Streptomycetaceae</taxon>
        <taxon>Streptomyces</taxon>
    </lineage>
</organism>